<dbReference type="InterPro" id="IPR029064">
    <property type="entry name" value="Ribosomal_eL30-like_sf"/>
</dbReference>
<comment type="caution">
    <text evidence="1">The sequence shown here is derived from an EMBL/GenBank/DDBJ whole genome shotgun (WGS) entry which is preliminary data.</text>
</comment>
<dbReference type="SUPFAM" id="SSF160515">
    <property type="entry name" value="YueI-like"/>
    <property type="match status" value="1"/>
</dbReference>
<evidence type="ECO:0000313" key="2">
    <source>
        <dbReference type="Proteomes" id="UP000724783"/>
    </source>
</evidence>
<sequence>MAENIDDYLEKGMYGAKEINPAEKKKYLGTYRERVLVALTKEEVLTQEYLPELEKAILENSDSKLLLNGLLHYNSLRPYIKLAEKCKHEFSIVTRLEGETDIYLVLACQKAVNKEDIHLYKEAEAEVEQEEEPISLLEKVRKLFN</sequence>
<dbReference type="PIRSF" id="PIRSF034303">
    <property type="entry name" value="DUF1694"/>
    <property type="match status" value="1"/>
</dbReference>
<reference evidence="1" key="1">
    <citation type="submission" date="2018-06" db="EMBL/GenBank/DDBJ databases">
        <authorList>
            <consortium name="GenomeTrakr: Next Generation Sequencing Network for Food Pathogen Tracability"/>
        </authorList>
    </citation>
    <scope>NUCLEOTIDE SEQUENCE</scope>
    <source>
        <strain evidence="1">2009L-1297/TB0440</strain>
    </source>
</reference>
<name>A0A9P2DR19_LISMN</name>
<proteinExistence type="predicted"/>
<evidence type="ECO:0000313" key="1">
    <source>
        <dbReference type="EMBL" id="EAF3074779.1"/>
    </source>
</evidence>
<dbReference type="Proteomes" id="UP000724783">
    <property type="component" value="Unassembled WGS sequence"/>
</dbReference>
<accession>A0A9P2DR19</accession>
<protein>
    <submittedName>
        <fullName evidence="1">DUF1694 domain-containing protein</fullName>
    </submittedName>
</protein>
<dbReference type="Pfam" id="PF07997">
    <property type="entry name" value="DUF1694"/>
    <property type="match status" value="1"/>
</dbReference>
<dbReference type="EMBL" id="AAAWLI010000003">
    <property type="protein sequence ID" value="EAF3074779.1"/>
    <property type="molecule type" value="Genomic_DNA"/>
</dbReference>
<dbReference type="AlphaFoldDB" id="A0A9P2DR19"/>
<organism evidence="1 2">
    <name type="scientific">Listeria monocytogenes serotype 1/2a</name>
    <dbReference type="NCBI Taxonomy" id="1906951"/>
    <lineage>
        <taxon>Bacteria</taxon>
        <taxon>Bacillati</taxon>
        <taxon>Bacillota</taxon>
        <taxon>Bacilli</taxon>
        <taxon>Bacillales</taxon>
        <taxon>Listeriaceae</taxon>
        <taxon>Listeria</taxon>
    </lineage>
</organism>
<dbReference type="Gene3D" id="3.30.1330.30">
    <property type="match status" value="1"/>
</dbReference>
<gene>
    <name evidence="1" type="ORF">CS106_10015</name>
</gene>
<dbReference type="InterPro" id="IPR012543">
    <property type="entry name" value="DUF1694"/>
</dbReference>